<dbReference type="Pfam" id="PF00929">
    <property type="entry name" value="RNase_T"/>
    <property type="match status" value="1"/>
</dbReference>
<organism evidence="6 7">
    <name type="scientific">Bacillus gaemokensis</name>
    <dbReference type="NCBI Taxonomy" id="574375"/>
    <lineage>
        <taxon>Bacteria</taxon>
        <taxon>Bacillati</taxon>
        <taxon>Bacillota</taxon>
        <taxon>Bacilli</taxon>
        <taxon>Bacillales</taxon>
        <taxon>Bacillaceae</taxon>
        <taxon>Bacillus</taxon>
        <taxon>Bacillus cereus group</taxon>
    </lineage>
</organism>
<accession>A0A073K6Y6</accession>
<dbReference type="AlphaFoldDB" id="A0A073K6Y6"/>
<dbReference type="CDD" id="cd06133">
    <property type="entry name" value="ERI-1_3'hExo_like"/>
    <property type="match status" value="1"/>
</dbReference>
<dbReference type="Gene3D" id="3.30.420.10">
    <property type="entry name" value="Ribonuclease H-like superfamily/Ribonuclease H"/>
    <property type="match status" value="1"/>
</dbReference>
<evidence type="ECO:0000256" key="1">
    <source>
        <dbReference type="ARBA" id="ARBA00002286"/>
    </source>
</evidence>
<dbReference type="eggNOG" id="COG2176">
    <property type="taxonomic scope" value="Bacteria"/>
</dbReference>
<dbReference type="InterPro" id="IPR012337">
    <property type="entry name" value="RNaseH-like_sf"/>
</dbReference>
<dbReference type="SMART" id="SM00479">
    <property type="entry name" value="EXOIII"/>
    <property type="match status" value="1"/>
</dbReference>
<feature type="domain" description="Exonuclease" evidence="5">
    <location>
        <begin position="6"/>
        <end position="183"/>
    </location>
</feature>
<name>A0A073K6Y6_9BACI</name>
<proteinExistence type="predicted"/>
<dbReference type="RefSeq" id="WP_033677820.1">
    <property type="nucleotide sequence ID" value="NZ_JOTM01000036.1"/>
</dbReference>
<reference evidence="6 7" key="1">
    <citation type="submission" date="2014-06" db="EMBL/GenBank/DDBJ databases">
        <title>Draft genome sequence of Bacillus gaemokensis JCM 15801 (MCCC 1A00707).</title>
        <authorList>
            <person name="Lai Q."/>
            <person name="Liu Y."/>
            <person name="Shao Z."/>
        </authorList>
    </citation>
    <scope>NUCLEOTIDE SEQUENCE [LARGE SCALE GENOMIC DNA]</scope>
    <source>
        <strain evidence="6 7">JCM 15801</strain>
    </source>
</reference>
<dbReference type="PANTHER" id="PTHR23044:SF61">
    <property type="entry name" value="3'-5' EXORIBONUCLEASE 1-RELATED"/>
    <property type="match status" value="1"/>
</dbReference>
<dbReference type="GO" id="GO:0000175">
    <property type="term" value="F:3'-5'-RNA exonuclease activity"/>
    <property type="evidence" value="ECO:0007669"/>
    <property type="project" value="InterPro"/>
</dbReference>
<protein>
    <submittedName>
        <fullName evidence="6">Exonuclease</fullName>
    </submittedName>
</protein>
<keyword evidence="3" id="KW-0378">Hydrolase</keyword>
<dbReference type="InterPro" id="IPR013520">
    <property type="entry name" value="Ribonucl_H"/>
</dbReference>
<evidence type="ECO:0000256" key="4">
    <source>
        <dbReference type="ARBA" id="ARBA00022839"/>
    </source>
</evidence>
<dbReference type="NCBIfam" id="NF005226">
    <property type="entry name" value="PRK06722.1"/>
    <property type="match status" value="1"/>
</dbReference>
<keyword evidence="7" id="KW-1185">Reference proteome</keyword>
<evidence type="ECO:0000313" key="7">
    <source>
        <dbReference type="Proteomes" id="UP000027778"/>
    </source>
</evidence>
<dbReference type="InterPro" id="IPR036397">
    <property type="entry name" value="RNaseH_sf"/>
</dbReference>
<keyword evidence="2" id="KW-0540">Nuclease</keyword>
<gene>
    <name evidence="6" type="ORF">BAGA_20310</name>
</gene>
<dbReference type="Proteomes" id="UP000027778">
    <property type="component" value="Unassembled WGS sequence"/>
</dbReference>
<evidence type="ECO:0000256" key="3">
    <source>
        <dbReference type="ARBA" id="ARBA00022801"/>
    </source>
</evidence>
<keyword evidence="4 6" id="KW-0269">Exonuclease</keyword>
<evidence type="ECO:0000256" key="2">
    <source>
        <dbReference type="ARBA" id="ARBA00022722"/>
    </source>
</evidence>
<comment type="function">
    <text evidence="1">Involved in the transposition of the insertion sequence.</text>
</comment>
<dbReference type="PANTHER" id="PTHR23044">
    <property type="entry name" value="3'-5' EXONUCLEASE ERI1-RELATED"/>
    <property type="match status" value="1"/>
</dbReference>
<dbReference type="OrthoDB" id="159416at2"/>
<dbReference type="InterPro" id="IPR047201">
    <property type="entry name" value="ERI-1_3'hExo-like"/>
</dbReference>
<evidence type="ECO:0000313" key="6">
    <source>
        <dbReference type="EMBL" id="KEK22237.1"/>
    </source>
</evidence>
<comment type="caution">
    <text evidence="6">The sequence shown here is derived from an EMBL/GenBank/DDBJ whole genome shotgun (WGS) entry which is preliminary data.</text>
</comment>
<dbReference type="SUPFAM" id="SSF53098">
    <property type="entry name" value="Ribonuclease H-like"/>
    <property type="match status" value="1"/>
</dbReference>
<dbReference type="InterPro" id="IPR051274">
    <property type="entry name" value="3-5_Exoribonuclease"/>
</dbReference>
<sequence>MNEPKYYIVLDVERNFRPYKSHDPLEVVDIGAIKIEASTMRMNGQFSALVKPSAPLTRHTTKLTGITKQDLIGVDKFPQVMEQFVHFIGENYTFVSWGKEDYRFLKQDCELHGVKCPCLEREKRFDLQKFVFQAYEELFIHTPSLKLAVEQFALDWEGKQHRAFADAKNTANIFLKVCKEKDIYKCYKRNEELVLMKGGVLTEKAKKKMKRWVFKALKENEHIPFTWDTFVNSNIWRNILERYYIEDKTLVLLQNYFSTAVKKGERQLRFLTEMEKGSHNKCSNVNLDK</sequence>
<dbReference type="GO" id="GO:0003676">
    <property type="term" value="F:nucleic acid binding"/>
    <property type="evidence" value="ECO:0007669"/>
    <property type="project" value="InterPro"/>
</dbReference>
<dbReference type="EMBL" id="JOTM01000036">
    <property type="protein sequence ID" value="KEK22237.1"/>
    <property type="molecule type" value="Genomic_DNA"/>
</dbReference>
<evidence type="ECO:0000259" key="5">
    <source>
        <dbReference type="SMART" id="SM00479"/>
    </source>
</evidence>